<protein>
    <submittedName>
        <fullName evidence="1">DUF2794 domain-containing protein</fullName>
    </submittedName>
</protein>
<dbReference type="InterPro" id="IPR021252">
    <property type="entry name" value="DUF2794"/>
</dbReference>
<keyword evidence="2" id="KW-1185">Reference proteome</keyword>
<evidence type="ECO:0000313" key="2">
    <source>
        <dbReference type="Proteomes" id="UP001595799"/>
    </source>
</evidence>
<name>A0ABV8UM57_9PROT</name>
<dbReference type="Pfam" id="PF10984">
    <property type="entry name" value="DUF2794"/>
    <property type="match status" value="1"/>
</dbReference>
<gene>
    <name evidence="1" type="ORF">ACFOW6_08970</name>
</gene>
<dbReference type="EMBL" id="JBHSCW010000003">
    <property type="protein sequence ID" value="MFC4351670.1"/>
    <property type="molecule type" value="Genomic_DNA"/>
</dbReference>
<sequence length="114" mass="13545">MAKVVRLEDIRIDRKQRATPLYFNRTELDALLSLYSHQVADGEWRDYAIDHKPGMAMFSVFRHSFDRPLFTIAKRMQTTGNVPEYMLFDTQKMLARKGRLTDLLDYFRKKLEVV</sequence>
<comment type="caution">
    <text evidence="1">The sequence shown here is derived from an EMBL/GenBank/DDBJ whole genome shotgun (WGS) entry which is preliminary data.</text>
</comment>
<evidence type="ECO:0000313" key="1">
    <source>
        <dbReference type="EMBL" id="MFC4351670.1"/>
    </source>
</evidence>
<reference evidence="2" key="1">
    <citation type="journal article" date="2019" name="Int. J. Syst. Evol. Microbiol.">
        <title>The Global Catalogue of Microorganisms (GCM) 10K type strain sequencing project: providing services to taxonomists for standard genome sequencing and annotation.</title>
        <authorList>
            <consortium name="The Broad Institute Genomics Platform"/>
            <consortium name="The Broad Institute Genome Sequencing Center for Infectious Disease"/>
            <person name="Wu L."/>
            <person name="Ma J."/>
        </authorList>
    </citation>
    <scope>NUCLEOTIDE SEQUENCE [LARGE SCALE GENOMIC DNA]</scope>
    <source>
        <strain evidence="2">CECT 8472</strain>
    </source>
</reference>
<dbReference type="RefSeq" id="WP_382421995.1">
    <property type="nucleotide sequence ID" value="NZ_JBHSCW010000003.1"/>
</dbReference>
<organism evidence="1 2">
    <name type="scientific">Fodinicurvata halophila</name>
    <dbReference type="NCBI Taxonomy" id="1419723"/>
    <lineage>
        <taxon>Bacteria</taxon>
        <taxon>Pseudomonadati</taxon>
        <taxon>Pseudomonadota</taxon>
        <taxon>Alphaproteobacteria</taxon>
        <taxon>Rhodospirillales</taxon>
        <taxon>Rhodovibrionaceae</taxon>
        <taxon>Fodinicurvata</taxon>
    </lineage>
</organism>
<dbReference type="Proteomes" id="UP001595799">
    <property type="component" value="Unassembled WGS sequence"/>
</dbReference>
<proteinExistence type="predicted"/>
<accession>A0ABV8UM57</accession>